<sequence>MNEGSLLSDLTEQENATVSSEAKKLVAKQKQRAESDFVPMQSTRDTKTELFTFSQIAESDFVPMQSTRDTKTELSSSSYAAEDQKEHKPFFRMDWLHTKAGYVTTKGSLQRIPKKEENATMSSEEEKLVAMLKHRAESDFVPMQSTRDAKNEPFTSSHAAEDQKGSFYEDKKGSFYSSKIHYILNDLGRRFAT</sequence>
<feature type="compositionally biased region" description="Polar residues" evidence="1">
    <location>
        <begin position="8"/>
        <end position="20"/>
    </location>
</feature>
<dbReference type="eggNOG" id="KOG4658">
    <property type="taxonomic scope" value="Eukaryota"/>
</dbReference>
<proteinExistence type="predicted"/>
<dbReference type="EMBL" id="KK198759">
    <property type="protein sequence ID" value="KCW62698.1"/>
    <property type="molecule type" value="Genomic_DNA"/>
</dbReference>
<feature type="region of interest" description="Disordered" evidence="1">
    <location>
        <begin position="140"/>
        <end position="163"/>
    </location>
</feature>
<name>A0A059B993_EUCGR</name>
<gene>
    <name evidence="2" type="ORF">EUGRSUZ_G00260</name>
</gene>
<accession>A0A059B993</accession>
<dbReference type="InParanoid" id="A0A059B993"/>
<dbReference type="AlphaFoldDB" id="A0A059B993"/>
<dbReference type="Gramene" id="KCW62698">
    <property type="protein sequence ID" value="KCW62698"/>
    <property type="gene ID" value="EUGRSUZ_G00260"/>
</dbReference>
<feature type="region of interest" description="Disordered" evidence="1">
    <location>
        <begin position="62"/>
        <end position="83"/>
    </location>
</feature>
<evidence type="ECO:0000256" key="1">
    <source>
        <dbReference type="SAM" id="MobiDB-lite"/>
    </source>
</evidence>
<evidence type="ECO:0000313" key="2">
    <source>
        <dbReference type="EMBL" id="KCW62698.1"/>
    </source>
</evidence>
<protein>
    <submittedName>
        <fullName evidence="2">Uncharacterized protein</fullName>
    </submittedName>
</protein>
<feature type="region of interest" description="Disordered" evidence="1">
    <location>
        <begin position="1"/>
        <end position="41"/>
    </location>
</feature>
<organism evidence="2">
    <name type="scientific">Eucalyptus grandis</name>
    <name type="common">Flooded gum</name>
    <dbReference type="NCBI Taxonomy" id="71139"/>
    <lineage>
        <taxon>Eukaryota</taxon>
        <taxon>Viridiplantae</taxon>
        <taxon>Streptophyta</taxon>
        <taxon>Embryophyta</taxon>
        <taxon>Tracheophyta</taxon>
        <taxon>Spermatophyta</taxon>
        <taxon>Magnoliopsida</taxon>
        <taxon>eudicotyledons</taxon>
        <taxon>Gunneridae</taxon>
        <taxon>Pentapetalae</taxon>
        <taxon>rosids</taxon>
        <taxon>malvids</taxon>
        <taxon>Myrtales</taxon>
        <taxon>Myrtaceae</taxon>
        <taxon>Myrtoideae</taxon>
        <taxon>Eucalypteae</taxon>
        <taxon>Eucalyptus</taxon>
    </lineage>
</organism>
<reference evidence="2" key="1">
    <citation type="submission" date="2013-07" db="EMBL/GenBank/DDBJ databases">
        <title>The genome of Eucalyptus grandis.</title>
        <authorList>
            <person name="Schmutz J."/>
            <person name="Hayes R."/>
            <person name="Myburg A."/>
            <person name="Tuskan G."/>
            <person name="Grattapaglia D."/>
            <person name="Rokhsar D.S."/>
        </authorList>
    </citation>
    <scope>NUCLEOTIDE SEQUENCE</scope>
    <source>
        <tissue evidence="2">Leaf extractions</tissue>
    </source>
</reference>